<name>A0ABY5YZZ9_9ACTN</name>
<dbReference type="PROSITE" id="PS51257">
    <property type="entry name" value="PROKAR_LIPOPROTEIN"/>
    <property type="match status" value="1"/>
</dbReference>
<dbReference type="SUPFAM" id="SSF53850">
    <property type="entry name" value="Periplasmic binding protein-like II"/>
    <property type="match status" value="1"/>
</dbReference>
<comment type="similarity">
    <text evidence="2">Belongs to the bacterial solute-binding protein SsuA/TauA family.</text>
</comment>
<dbReference type="Proteomes" id="UP001058271">
    <property type="component" value="Chromosome"/>
</dbReference>
<gene>
    <name evidence="5" type="ORF">Drose_24730</name>
</gene>
<protein>
    <submittedName>
        <fullName evidence="5">ABC transporter substrate-binding protein</fullName>
    </submittedName>
</protein>
<evidence type="ECO:0000313" key="6">
    <source>
        <dbReference type="Proteomes" id="UP001058271"/>
    </source>
</evidence>
<keyword evidence="6" id="KW-1185">Reference proteome</keyword>
<evidence type="ECO:0000256" key="3">
    <source>
        <dbReference type="ARBA" id="ARBA00022729"/>
    </source>
</evidence>
<dbReference type="Gene3D" id="3.40.190.10">
    <property type="entry name" value="Periplasmic binding protein-like II"/>
    <property type="match status" value="2"/>
</dbReference>
<dbReference type="RefSeq" id="WP_260723740.1">
    <property type="nucleotide sequence ID" value="NZ_BAAABS010000011.1"/>
</dbReference>
<evidence type="ECO:0000256" key="1">
    <source>
        <dbReference type="ARBA" id="ARBA00004418"/>
    </source>
</evidence>
<dbReference type="PANTHER" id="PTHR30024">
    <property type="entry name" value="ALIPHATIC SULFONATES-BINDING PROTEIN-RELATED"/>
    <property type="match status" value="1"/>
</dbReference>
<accession>A0ABY5YZZ9</accession>
<dbReference type="Pfam" id="PF13379">
    <property type="entry name" value="NMT1_2"/>
    <property type="match status" value="1"/>
</dbReference>
<feature type="chain" id="PRO_5045465252" evidence="4">
    <location>
        <begin position="33"/>
        <end position="359"/>
    </location>
</feature>
<keyword evidence="3 4" id="KW-0732">Signal</keyword>
<evidence type="ECO:0000256" key="4">
    <source>
        <dbReference type="SAM" id="SignalP"/>
    </source>
</evidence>
<comment type="subcellular location">
    <subcellularLocation>
        <location evidence="1">Periplasm</location>
    </subcellularLocation>
</comment>
<reference evidence="5" key="1">
    <citation type="submission" date="2021-04" db="EMBL/GenBank/DDBJ databases">
        <title>Biosynthetic gene clusters of Dactylosporangioum roseum.</title>
        <authorList>
            <person name="Hartkoorn R.C."/>
            <person name="Beaudoing E."/>
            <person name="Hot D."/>
            <person name="Moureu S."/>
        </authorList>
    </citation>
    <scope>NUCLEOTIDE SEQUENCE</scope>
    <source>
        <strain evidence="5">NRRL B-16295</strain>
    </source>
</reference>
<sequence>MHEKRGNPKRGYLNRALASIAMLGLLAAAAMGCSSGGKDKTPTDLSVDSNGKLSQPTTITVALPARLGAFTDALMAQEWGEFQARNLKVDLKLIPSSDALVLLAKGDVDVVLTGISANLLNAASSGIDIRLAMPQYLTNPKGKTGWYVSTKALGGATFSPEMLKGKTVASSQGSDGASILGLVDTLRSANLTLKDVTVKKMASADMVTALENGAVFAAVVSEPLNVALEAKRSAVMFTSVSRPDWPPASAIFGPNLLKKHPAVAKAYAAAILATRAKLAGDYVNDPKRAPEVAKALDLSMEQLQSATSYVWKTDLRFPDGYVEQYQDIWKQADLLTYSTKLSGADIVDTSALDWAIGQR</sequence>
<proteinExistence type="inferred from homology"/>
<evidence type="ECO:0000256" key="2">
    <source>
        <dbReference type="ARBA" id="ARBA00010742"/>
    </source>
</evidence>
<feature type="signal peptide" evidence="4">
    <location>
        <begin position="1"/>
        <end position="32"/>
    </location>
</feature>
<dbReference type="EMBL" id="CP073721">
    <property type="protein sequence ID" value="UWZ34423.1"/>
    <property type="molecule type" value="Genomic_DNA"/>
</dbReference>
<evidence type="ECO:0000313" key="5">
    <source>
        <dbReference type="EMBL" id="UWZ34423.1"/>
    </source>
</evidence>
<dbReference type="PANTHER" id="PTHR30024:SF47">
    <property type="entry name" value="TAURINE-BINDING PERIPLASMIC PROTEIN"/>
    <property type="match status" value="1"/>
</dbReference>
<organism evidence="5 6">
    <name type="scientific">Dactylosporangium roseum</name>
    <dbReference type="NCBI Taxonomy" id="47989"/>
    <lineage>
        <taxon>Bacteria</taxon>
        <taxon>Bacillati</taxon>
        <taxon>Actinomycetota</taxon>
        <taxon>Actinomycetes</taxon>
        <taxon>Micromonosporales</taxon>
        <taxon>Micromonosporaceae</taxon>
        <taxon>Dactylosporangium</taxon>
    </lineage>
</organism>